<organism evidence="1 2">
    <name type="scientific">Armillaria ostoyae</name>
    <name type="common">Armillaria root rot fungus</name>
    <dbReference type="NCBI Taxonomy" id="47428"/>
    <lineage>
        <taxon>Eukaryota</taxon>
        <taxon>Fungi</taxon>
        <taxon>Dikarya</taxon>
        <taxon>Basidiomycota</taxon>
        <taxon>Agaricomycotina</taxon>
        <taxon>Agaricomycetes</taxon>
        <taxon>Agaricomycetidae</taxon>
        <taxon>Agaricales</taxon>
        <taxon>Marasmiineae</taxon>
        <taxon>Physalacriaceae</taxon>
        <taxon>Armillaria</taxon>
    </lineage>
</organism>
<gene>
    <name evidence="1" type="ORF">ARMOST_17705</name>
</gene>
<sequence length="125" mass="14477">MHVTCSELTKVHVKLYGDSKSIVESWWNGRHRNPEVNNIFRRIHNFLVSSNLHIHTRYVTSAVNPADDPSRGIYPSMALLLPPISIPDDLLPFIVNFDDQITPSEWTLNSRIPSVRPELWYNKQD</sequence>
<dbReference type="EMBL" id="FUEG01000023">
    <property type="protein sequence ID" value="SJL14249.1"/>
    <property type="molecule type" value="Genomic_DNA"/>
</dbReference>
<accession>A0A284RZR2</accession>
<reference evidence="2" key="1">
    <citation type="journal article" date="2017" name="Nat. Ecol. Evol.">
        <title>Genome expansion and lineage-specific genetic innovations in the forest pathogenic fungi Armillaria.</title>
        <authorList>
            <person name="Sipos G."/>
            <person name="Prasanna A.N."/>
            <person name="Walter M.C."/>
            <person name="O'Connor E."/>
            <person name="Balint B."/>
            <person name="Krizsan K."/>
            <person name="Kiss B."/>
            <person name="Hess J."/>
            <person name="Varga T."/>
            <person name="Slot J."/>
            <person name="Riley R."/>
            <person name="Boka B."/>
            <person name="Rigling D."/>
            <person name="Barry K."/>
            <person name="Lee J."/>
            <person name="Mihaltcheva S."/>
            <person name="LaButti K."/>
            <person name="Lipzen A."/>
            <person name="Waldron R."/>
            <person name="Moloney N.M."/>
            <person name="Sperisen C."/>
            <person name="Kredics L."/>
            <person name="Vagvoelgyi C."/>
            <person name="Patrignani A."/>
            <person name="Fitzpatrick D."/>
            <person name="Nagy I."/>
            <person name="Doyle S."/>
            <person name="Anderson J.B."/>
            <person name="Grigoriev I.V."/>
            <person name="Gueldener U."/>
            <person name="Muensterkoetter M."/>
            <person name="Nagy L.G."/>
        </authorList>
    </citation>
    <scope>NUCLEOTIDE SEQUENCE [LARGE SCALE GENOMIC DNA]</scope>
    <source>
        <strain evidence="2">C18/9</strain>
    </source>
</reference>
<dbReference type="AlphaFoldDB" id="A0A284RZR2"/>
<dbReference type="Proteomes" id="UP000219338">
    <property type="component" value="Unassembled WGS sequence"/>
</dbReference>
<name>A0A284RZR2_ARMOS</name>
<proteinExistence type="predicted"/>
<protein>
    <submittedName>
        <fullName evidence="1">Uncharacterized protein</fullName>
    </submittedName>
</protein>
<evidence type="ECO:0000313" key="2">
    <source>
        <dbReference type="Proteomes" id="UP000219338"/>
    </source>
</evidence>
<dbReference type="OrthoDB" id="3042654at2759"/>
<keyword evidence="2" id="KW-1185">Reference proteome</keyword>
<evidence type="ECO:0000313" key="1">
    <source>
        <dbReference type="EMBL" id="SJL14249.1"/>
    </source>
</evidence>